<dbReference type="RefSeq" id="WP_048558876.1">
    <property type="nucleotide sequence ID" value="NZ_BIYE01000002.1"/>
</dbReference>
<evidence type="ECO:0000256" key="2">
    <source>
        <dbReference type="ARBA" id="ARBA00011255"/>
    </source>
</evidence>
<dbReference type="AlphaFoldDB" id="A0A9X0G1T9"/>
<keyword evidence="5" id="KW-0964">Secreted</keyword>
<evidence type="ECO:0000256" key="1">
    <source>
        <dbReference type="ARBA" id="ARBA00009764"/>
    </source>
</evidence>
<sequence length="439" mass="48911">MAVTSTGIGNRQQIWNLGNNIIDTSKLVELELQALDMKKTPYNNEKEQLTQEKLLYASLKKEFSSLTQTMKDLSNFKGNEKKVTLSQEGYISVTADASAIAGTFNIEVKELAQRHQISSEKITDLDAKIDMEETIKINNQDIVITKDTTYRQLINKINSGNYGVSAYSLGNKIFFSSSKMGEKGAIKLEDSGQLLEKMGFIKTDGTLNEIEKAKNSTYVINGVEEHGESNTIETLPGVKIQLDKSEIGKSVKFTVEDSNVKEANELIKKMVSNYNQAVSTVELFGGKNGALQGQNIMGDIRRIMNNIVTYSQDGNYLFSYGIQVTKEGTLQVDEAKLTNALKENPDAAKQFFFSADGLGKQIDTQFNKIFGDVGIIGERIKIIDDRVGKLDRKINDIDIQNKQKQDDIVKKYQKLESTLAALDSQLKTIKAMTKQKSDD</sequence>
<comment type="subunit">
    <text evidence="2 5">Homopentamer.</text>
</comment>
<keyword evidence="8" id="KW-0966">Cell projection</keyword>
<proteinExistence type="inferred from homology"/>
<evidence type="ECO:0000313" key="8">
    <source>
        <dbReference type="EMBL" id="KMP12778.1"/>
    </source>
</evidence>
<feature type="domain" description="Flagellar hook-associated protein 2 C-terminal" evidence="7">
    <location>
        <begin position="213"/>
        <end position="422"/>
    </location>
</feature>
<comment type="subcellular location">
    <subcellularLocation>
        <location evidence="5">Secreted</location>
    </subcellularLocation>
    <subcellularLocation>
        <location evidence="5">Bacterial flagellum</location>
    </subcellularLocation>
</comment>
<dbReference type="InterPro" id="IPR010809">
    <property type="entry name" value="FliD_C"/>
</dbReference>
<name>A0A9X0G1T9_BACCE</name>
<comment type="caution">
    <text evidence="8">The sequence shown here is derived from an EMBL/GenBank/DDBJ whole genome shotgun (WGS) entry which is preliminary data.</text>
</comment>
<evidence type="ECO:0000259" key="7">
    <source>
        <dbReference type="Pfam" id="PF07195"/>
    </source>
</evidence>
<dbReference type="Pfam" id="PF02465">
    <property type="entry name" value="FliD_N"/>
    <property type="match status" value="1"/>
</dbReference>
<dbReference type="NCBIfam" id="NF005281">
    <property type="entry name" value="PRK06798.1"/>
    <property type="match status" value="1"/>
</dbReference>
<dbReference type="Pfam" id="PF07195">
    <property type="entry name" value="FliD_C"/>
    <property type="match status" value="1"/>
</dbReference>
<dbReference type="EMBL" id="JYFW01000045">
    <property type="protein sequence ID" value="KMP12778.1"/>
    <property type="molecule type" value="Genomic_DNA"/>
</dbReference>
<keyword evidence="8" id="KW-0282">Flagellum</keyword>
<dbReference type="GO" id="GO:0007155">
    <property type="term" value="P:cell adhesion"/>
    <property type="evidence" value="ECO:0007669"/>
    <property type="project" value="InterPro"/>
</dbReference>
<gene>
    <name evidence="8" type="primary">fliD</name>
    <name evidence="8" type="ORF">TQ94_29700</name>
</gene>
<dbReference type="Proteomes" id="UP000036243">
    <property type="component" value="Unassembled WGS sequence"/>
</dbReference>
<keyword evidence="8" id="KW-0969">Cilium</keyword>
<organism evidence="8 9">
    <name type="scientific">Bacillus cereus</name>
    <dbReference type="NCBI Taxonomy" id="1396"/>
    <lineage>
        <taxon>Bacteria</taxon>
        <taxon>Bacillati</taxon>
        <taxon>Bacillota</taxon>
        <taxon>Bacilli</taxon>
        <taxon>Bacillales</taxon>
        <taxon>Bacillaceae</taxon>
        <taxon>Bacillus</taxon>
        <taxon>Bacillus cereus group</taxon>
    </lineage>
</organism>
<keyword evidence="3" id="KW-0175">Coiled coil</keyword>
<keyword evidence="4 5" id="KW-0975">Bacterial flagellum</keyword>
<evidence type="ECO:0000256" key="5">
    <source>
        <dbReference type="RuleBase" id="RU362066"/>
    </source>
</evidence>
<dbReference type="GO" id="GO:0071973">
    <property type="term" value="P:bacterial-type flagellum-dependent cell motility"/>
    <property type="evidence" value="ECO:0007669"/>
    <property type="project" value="TreeGrafter"/>
</dbReference>
<dbReference type="GO" id="GO:0009421">
    <property type="term" value="C:bacterial-type flagellum filament cap"/>
    <property type="evidence" value="ECO:0007669"/>
    <property type="project" value="InterPro"/>
</dbReference>
<evidence type="ECO:0000259" key="6">
    <source>
        <dbReference type="Pfam" id="PF02465"/>
    </source>
</evidence>
<evidence type="ECO:0000313" key="9">
    <source>
        <dbReference type="Proteomes" id="UP000036243"/>
    </source>
</evidence>
<protein>
    <recommendedName>
        <fullName evidence="5">Flagellar hook-associated protein 2</fullName>
        <shortName evidence="5">HAP2</shortName>
    </recommendedName>
    <alternativeName>
        <fullName evidence="5">Flagellar cap protein</fullName>
    </alternativeName>
</protein>
<dbReference type="PANTHER" id="PTHR30288">
    <property type="entry name" value="FLAGELLAR CAP/ASSEMBLY PROTEIN FLID"/>
    <property type="match status" value="1"/>
</dbReference>
<reference evidence="8 9" key="1">
    <citation type="submission" date="2015-02" db="EMBL/GenBank/DDBJ databases">
        <title>Evolution of B. cereus sensu lato: Distribution, horizontal transfer and duplication of chromosomal virulence genes.</title>
        <authorList>
            <person name="Boehm M.-E."/>
            <person name="Huptas C."/>
            <person name="Krey V.M."/>
            <person name="Scherer S."/>
        </authorList>
    </citation>
    <scope>NUCLEOTIDE SEQUENCE [LARGE SCALE GENOMIC DNA]</scope>
    <source>
        <strain evidence="8 9">#17</strain>
    </source>
</reference>
<evidence type="ECO:0000256" key="3">
    <source>
        <dbReference type="ARBA" id="ARBA00023054"/>
    </source>
</evidence>
<comment type="function">
    <text evidence="5">Required for morphogenesis and for the elongation of the flagellar filament by facilitating polymerization of the flagellin monomers at the tip of growing filament. Forms a capping structure, which prevents flagellin subunits (transported through the central channel of the flagellum) from leaking out without polymerization at the distal end.</text>
</comment>
<dbReference type="InterPro" id="IPR003481">
    <property type="entry name" value="FliD_N"/>
</dbReference>
<dbReference type="GO" id="GO:0005576">
    <property type="term" value="C:extracellular region"/>
    <property type="evidence" value="ECO:0007669"/>
    <property type="project" value="UniProtKB-SubCell"/>
</dbReference>
<dbReference type="GO" id="GO:0009424">
    <property type="term" value="C:bacterial-type flagellum hook"/>
    <property type="evidence" value="ECO:0007669"/>
    <property type="project" value="UniProtKB-UniRule"/>
</dbReference>
<accession>A0A9X0G1T9</accession>
<comment type="similarity">
    <text evidence="1 5">Belongs to the FliD family.</text>
</comment>
<evidence type="ECO:0000256" key="4">
    <source>
        <dbReference type="ARBA" id="ARBA00023143"/>
    </source>
</evidence>
<dbReference type="InterPro" id="IPR040026">
    <property type="entry name" value="FliD"/>
</dbReference>
<feature type="domain" description="Flagellar hook-associated protein 2 N-terminal" evidence="6">
    <location>
        <begin position="22"/>
        <end position="115"/>
    </location>
</feature>
<dbReference type="PANTHER" id="PTHR30288:SF0">
    <property type="entry name" value="FLAGELLAR HOOK-ASSOCIATED PROTEIN 2"/>
    <property type="match status" value="1"/>
</dbReference>